<dbReference type="KEGG" id="cgo:Corgl_1743"/>
<evidence type="ECO:0000313" key="2">
    <source>
        <dbReference type="Proteomes" id="UP000006851"/>
    </source>
</evidence>
<sequence>MKDTGPNIIGPFIGLHINAKNADKVFKALGAKKPDSDADFTSPTAELERGNLNANDLAAFKKVSAPFRSADGELIEPTFNSCLQLSKKTGLNVTGLVEDQFHSIHFDASNAYEDPWAAESLDFITQALPDAEPLNLENDYDVKIVEHFSVSDMSKLFRLQWLFCYGKENRKRFLKSAPDDYDLYGDFADEYDEITEAFEENEVD</sequence>
<protein>
    <submittedName>
        <fullName evidence="1">Uncharacterized protein</fullName>
    </submittedName>
</protein>
<dbReference type="EMBL" id="CP002628">
    <property type="protein sequence ID" value="AEB07838.1"/>
    <property type="molecule type" value="Genomic_DNA"/>
</dbReference>
<keyword evidence="2" id="KW-1185">Reference proteome</keyword>
<reference evidence="2" key="1">
    <citation type="journal article" date="2013" name="Stand. Genomic Sci.">
        <title>Complete genome sequence of Coriobacterium glomerans type strain (PW2(T)) from the midgut of Pyrrhocoris apterus L. (red soldier bug).</title>
        <authorList>
            <person name="Stackebrandt E."/>
            <person name="Zeytun A."/>
            <person name="Lapidus A."/>
            <person name="Nolan M."/>
            <person name="Lucas S."/>
            <person name="Hammon N."/>
            <person name="Deshpande S."/>
            <person name="Cheng J.F."/>
            <person name="Tapia R."/>
            <person name="Goodwin L.A."/>
            <person name="Pitluck S."/>
            <person name="Liolios K."/>
            <person name="Pagani I."/>
            <person name="Ivanova N."/>
            <person name="Mavromatis K."/>
            <person name="Mikhailova N."/>
            <person name="Huntemann M."/>
            <person name="Pati A."/>
            <person name="Chen A."/>
            <person name="Palaniappan K."/>
            <person name="Chang Y.J."/>
            <person name="Land M."/>
            <person name="Hauser L."/>
            <person name="Rohde M."/>
            <person name="Pukall R."/>
            <person name="Goker M."/>
            <person name="Detter J.C."/>
            <person name="Woyke T."/>
            <person name="Bristow J."/>
            <person name="Eisen J.A."/>
            <person name="Markowitz V."/>
            <person name="Hugenholtz P."/>
            <person name="Kyrpides N.C."/>
            <person name="Klenk H.P."/>
        </authorList>
    </citation>
    <scope>NUCLEOTIDE SEQUENCE</scope>
    <source>
        <strain evidence="2">ATCC 49209 / DSM 20642 / JCM 10262 / PW2</strain>
    </source>
</reference>
<evidence type="ECO:0000313" key="1">
    <source>
        <dbReference type="EMBL" id="AEB07838.1"/>
    </source>
</evidence>
<dbReference type="HOGENOM" id="CLU_1341391_0_0_11"/>
<dbReference type="RefSeq" id="WP_013709580.1">
    <property type="nucleotide sequence ID" value="NC_015389.1"/>
</dbReference>
<dbReference type="Proteomes" id="UP000006851">
    <property type="component" value="Chromosome"/>
</dbReference>
<name>F2N990_CORGP</name>
<dbReference type="OrthoDB" id="9803993at2"/>
<dbReference type="AlphaFoldDB" id="F2N990"/>
<gene>
    <name evidence="1" type="ordered locus">Corgl_1743</name>
</gene>
<organism evidence="1 2">
    <name type="scientific">Coriobacterium glomerans (strain ATCC 49209 / DSM 20642 / JCM 10262 / PW2)</name>
    <dbReference type="NCBI Taxonomy" id="700015"/>
    <lineage>
        <taxon>Bacteria</taxon>
        <taxon>Bacillati</taxon>
        <taxon>Actinomycetota</taxon>
        <taxon>Coriobacteriia</taxon>
        <taxon>Coriobacteriales</taxon>
        <taxon>Coriobacteriaceae</taxon>
        <taxon>Coriobacterium</taxon>
    </lineage>
</organism>
<accession>F2N990</accession>
<proteinExistence type="predicted"/>